<comment type="caution">
    <text evidence="2">The sequence shown here is derived from an EMBL/GenBank/DDBJ whole genome shotgun (WGS) entry which is preliminary data.</text>
</comment>
<feature type="compositionally biased region" description="Basic and acidic residues" evidence="1">
    <location>
        <begin position="75"/>
        <end position="84"/>
    </location>
</feature>
<dbReference type="AlphaFoldDB" id="A0AAD7W5W4"/>
<keyword evidence="3" id="KW-1185">Reference proteome</keyword>
<name>A0AAD7W5W4_9TELE</name>
<protein>
    <submittedName>
        <fullName evidence="2">Uncharacterized protein</fullName>
    </submittedName>
</protein>
<feature type="region of interest" description="Disordered" evidence="1">
    <location>
        <begin position="60"/>
        <end position="84"/>
    </location>
</feature>
<evidence type="ECO:0000313" key="2">
    <source>
        <dbReference type="EMBL" id="KAJ8385421.1"/>
    </source>
</evidence>
<reference evidence="2" key="1">
    <citation type="journal article" date="2023" name="Science">
        <title>Genome structures resolve the early diversification of teleost fishes.</title>
        <authorList>
            <person name="Parey E."/>
            <person name="Louis A."/>
            <person name="Montfort J."/>
            <person name="Bouchez O."/>
            <person name="Roques C."/>
            <person name="Iampietro C."/>
            <person name="Lluch J."/>
            <person name="Castinel A."/>
            <person name="Donnadieu C."/>
            <person name="Desvignes T."/>
            <person name="Floi Bucao C."/>
            <person name="Jouanno E."/>
            <person name="Wen M."/>
            <person name="Mejri S."/>
            <person name="Dirks R."/>
            <person name="Jansen H."/>
            <person name="Henkel C."/>
            <person name="Chen W.J."/>
            <person name="Zahm M."/>
            <person name="Cabau C."/>
            <person name="Klopp C."/>
            <person name="Thompson A.W."/>
            <person name="Robinson-Rechavi M."/>
            <person name="Braasch I."/>
            <person name="Lecointre G."/>
            <person name="Bobe J."/>
            <person name="Postlethwait J.H."/>
            <person name="Berthelot C."/>
            <person name="Roest Crollius H."/>
            <person name="Guiguen Y."/>
        </authorList>
    </citation>
    <scope>NUCLEOTIDE SEQUENCE</scope>
    <source>
        <strain evidence="2">NC1722</strain>
    </source>
</reference>
<gene>
    <name evidence="2" type="ORF">AAFF_G00189470</name>
</gene>
<evidence type="ECO:0000313" key="3">
    <source>
        <dbReference type="Proteomes" id="UP001221898"/>
    </source>
</evidence>
<dbReference type="Proteomes" id="UP001221898">
    <property type="component" value="Unassembled WGS sequence"/>
</dbReference>
<sequence length="84" mass="8928">MKRMGMDTVAQNCLKTKSSRLAAQGAPAIRNATHHGIFLGRRIKGVLATVASGTFRIQDVQPGGLQHNKVTSKVGNREGSGKKS</sequence>
<proteinExistence type="predicted"/>
<evidence type="ECO:0000256" key="1">
    <source>
        <dbReference type="SAM" id="MobiDB-lite"/>
    </source>
</evidence>
<accession>A0AAD7W5W4</accession>
<organism evidence="2 3">
    <name type="scientific">Aldrovandia affinis</name>
    <dbReference type="NCBI Taxonomy" id="143900"/>
    <lineage>
        <taxon>Eukaryota</taxon>
        <taxon>Metazoa</taxon>
        <taxon>Chordata</taxon>
        <taxon>Craniata</taxon>
        <taxon>Vertebrata</taxon>
        <taxon>Euteleostomi</taxon>
        <taxon>Actinopterygii</taxon>
        <taxon>Neopterygii</taxon>
        <taxon>Teleostei</taxon>
        <taxon>Notacanthiformes</taxon>
        <taxon>Halosauridae</taxon>
        <taxon>Aldrovandia</taxon>
    </lineage>
</organism>
<dbReference type="EMBL" id="JAINUG010000251">
    <property type="protein sequence ID" value="KAJ8385421.1"/>
    <property type="molecule type" value="Genomic_DNA"/>
</dbReference>